<dbReference type="Gene3D" id="3.40.50.150">
    <property type="entry name" value="Vaccinia Virus protein VP39"/>
    <property type="match status" value="1"/>
</dbReference>
<dbReference type="InterPro" id="IPR026635">
    <property type="entry name" value="Efm4/METTL10"/>
</dbReference>
<dbReference type="Proteomes" id="UP001652625">
    <property type="component" value="Chromosome 06"/>
</dbReference>
<evidence type="ECO:0000256" key="1">
    <source>
        <dbReference type="ARBA" id="ARBA00022490"/>
    </source>
</evidence>
<dbReference type="SUPFAM" id="SSF53335">
    <property type="entry name" value="S-adenosyl-L-methionine-dependent methyltransferases"/>
    <property type="match status" value="1"/>
</dbReference>
<evidence type="ECO:0000256" key="5">
    <source>
        <dbReference type="HAMAP-Rule" id="MF_03188"/>
    </source>
</evidence>
<keyword evidence="1 5" id="KW-0963">Cytoplasm</keyword>
<dbReference type="EC" id="2.1.1.-" evidence="5"/>
<evidence type="ECO:0000256" key="3">
    <source>
        <dbReference type="ARBA" id="ARBA00022679"/>
    </source>
</evidence>
<dbReference type="CDD" id="cd02440">
    <property type="entry name" value="AdoMet_MTases"/>
    <property type="match status" value="1"/>
</dbReference>
<dbReference type="GeneID" id="105846383"/>
<feature type="domain" description="Methyltransferase" evidence="6">
    <location>
        <begin position="60"/>
        <end position="198"/>
    </location>
</feature>
<gene>
    <name evidence="8" type="primary">LOC105846383</name>
</gene>
<evidence type="ECO:0000313" key="8">
    <source>
        <dbReference type="RefSeq" id="XP_065655780.1"/>
    </source>
</evidence>
<dbReference type="HAMAP" id="MF_03188">
    <property type="entry name" value="Methyltr_EFM4"/>
    <property type="match status" value="1"/>
</dbReference>
<name>A0ABM4C2K4_HYDVU</name>
<keyword evidence="2 5" id="KW-0489">Methyltransferase</keyword>
<comment type="similarity">
    <text evidence="5">Belongs to the class I-like SAM-binding methyltransferase superfamily. EFM4 family.</text>
</comment>
<dbReference type="GO" id="GO:0008168">
    <property type="term" value="F:methyltransferase activity"/>
    <property type="evidence" value="ECO:0007669"/>
    <property type="project" value="UniProtKB-KW"/>
</dbReference>
<accession>A0ABM4C2K4</accession>
<organism evidence="7 8">
    <name type="scientific">Hydra vulgaris</name>
    <name type="common">Hydra</name>
    <name type="synonym">Hydra attenuata</name>
    <dbReference type="NCBI Taxonomy" id="6087"/>
    <lineage>
        <taxon>Eukaryota</taxon>
        <taxon>Metazoa</taxon>
        <taxon>Cnidaria</taxon>
        <taxon>Hydrozoa</taxon>
        <taxon>Hydroidolina</taxon>
        <taxon>Anthoathecata</taxon>
        <taxon>Aplanulata</taxon>
        <taxon>Hydridae</taxon>
        <taxon>Hydra</taxon>
    </lineage>
</organism>
<dbReference type="RefSeq" id="XP_065655780.1">
    <property type="nucleotide sequence ID" value="XM_065799708.1"/>
</dbReference>
<comment type="subcellular location">
    <subcellularLocation>
        <location evidence="5">Cytoplasm</location>
    </subcellularLocation>
</comment>
<dbReference type="PANTHER" id="PTHR12843">
    <property type="entry name" value="PROTEIN-LYSINE N-METHYLTRANSFERASE METTL10"/>
    <property type="match status" value="1"/>
</dbReference>
<dbReference type="InterPro" id="IPR025714">
    <property type="entry name" value="Methyltranfer_dom"/>
</dbReference>
<evidence type="ECO:0000256" key="2">
    <source>
        <dbReference type="ARBA" id="ARBA00022603"/>
    </source>
</evidence>
<keyword evidence="3 5" id="KW-0808">Transferase</keyword>
<comment type="function">
    <text evidence="5">S-adenosyl-L-methionine-dependent protein-lysine N-methyltransferase that methylates elongation factor 1-alpha.</text>
</comment>
<reference evidence="8" key="1">
    <citation type="submission" date="2025-08" db="UniProtKB">
        <authorList>
            <consortium name="RefSeq"/>
        </authorList>
    </citation>
    <scope>IDENTIFICATION</scope>
</reference>
<dbReference type="InterPro" id="IPR029063">
    <property type="entry name" value="SAM-dependent_MTases_sf"/>
</dbReference>
<evidence type="ECO:0000259" key="6">
    <source>
        <dbReference type="Pfam" id="PF13847"/>
    </source>
</evidence>
<keyword evidence="4 5" id="KW-0949">S-adenosyl-L-methionine</keyword>
<keyword evidence="7" id="KW-1185">Reference proteome</keyword>
<dbReference type="GO" id="GO:0032259">
    <property type="term" value="P:methylation"/>
    <property type="evidence" value="ECO:0007669"/>
    <property type="project" value="UniProtKB-KW"/>
</dbReference>
<evidence type="ECO:0000313" key="7">
    <source>
        <dbReference type="Proteomes" id="UP001652625"/>
    </source>
</evidence>
<dbReference type="Pfam" id="PF13847">
    <property type="entry name" value="Methyltransf_31"/>
    <property type="match status" value="1"/>
</dbReference>
<protein>
    <recommendedName>
        <fullName evidence="5">Protein-lysine N-methyltransferase LOC105846383</fullName>
        <ecNumber evidence="5">2.1.1.-</ecNumber>
    </recommendedName>
</protein>
<dbReference type="PANTHER" id="PTHR12843:SF5">
    <property type="entry name" value="EEF1A LYSINE METHYLTRANSFERASE 2"/>
    <property type="match status" value="1"/>
</dbReference>
<proteinExistence type="inferred from homology"/>
<sequence length="223" mass="25005">MMEEFSSSKLGTERFWDDFYSKELSNFKENRDEGEIWFGHSRMMKVVDWLFNSKQINPLSSVIDIGSGNGAFLLELAQKGFTNLYGIDYSQNAVDLSISIALSQGKVISYKQADFLDQDSISFSTADESEVSMFDVCHDKGTYDAISLRDDAAEARKKYLNTLSKISKSLFVITSCNWTLEELKAHFKESFEFVAHIPAPSFQFGGKSGSTVSTAIFCKLSTS</sequence>
<evidence type="ECO:0000256" key="4">
    <source>
        <dbReference type="ARBA" id="ARBA00022691"/>
    </source>
</evidence>